<evidence type="ECO:0000313" key="2">
    <source>
        <dbReference type="Proteomes" id="UP000695007"/>
    </source>
</evidence>
<accession>A0AAJ6YYA8</accession>
<dbReference type="KEGG" id="csol:105369017"/>
<sequence length="322" mass="38442">MFSESLLNKERNFLELNKELEEKVKNLMVEVDSIITRQEDVIRIPKQSSQILQKKNKIKIKETESIMKIDEEISGINIDTPCIKKSIKNENIKKTIQNEYETYNDDEYESIETKKKRSTNETIIRFLKAQLTQLHTDIQSIQYDLKKKNEHCKELEIEIKNHDEKREKLLNQLTIQKENTVKTETINLELQSKIQAQNIEISSLRKEIDNLKKDLKLLNQVSSNSELRLNRSLEENEKFRSSLKISQNEEKDLREQIRKIQEEKRLALKNSEKQRAEIFQAFKKQVQLVDNLKKQKMYLEASKEIQFIEEDFTKLLEWKEKT</sequence>
<keyword evidence="1" id="KW-0175">Coiled coil</keyword>
<feature type="coiled-coil region" evidence="1">
    <location>
        <begin position="3"/>
        <end position="37"/>
    </location>
</feature>
<dbReference type="RefSeq" id="XP_011506551.1">
    <property type="nucleotide sequence ID" value="XM_011508249.1"/>
</dbReference>
<name>A0AAJ6YYA8_9HYME</name>
<dbReference type="PANTHER" id="PTHR23313">
    <property type="entry name" value="TSEC1-RELATED"/>
    <property type="match status" value="1"/>
</dbReference>
<gene>
    <name evidence="3" type="primary">LOC105369017</name>
</gene>
<feature type="coiled-coil region" evidence="1">
    <location>
        <begin position="138"/>
        <end position="277"/>
    </location>
</feature>
<reference evidence="3" key="1">
    <citation type="submission" date="2025-08" db="UniProtKB">
        <authorList>
            <consortium name="RefSeq"/>
        </authorList>
    </citation>
    <scope>IDENTIFICATION</scope>
</reference>
<evidence type="ECO:0000256" key="1">
    <source>
        <dbReference type="SAM" id="Coils"/>
    </source>
</evidence>
<dbReference type="GeneID" id="105369017"/>
<evidence type="ECO:0000313" key="3">
    <source>
        <dbReference type="RefSeq" id="XP_011506551.1"/>
    </source>
</evidence>
<proteinExistence type="predicted"/>
<dbReference type="PANTHER" id="PTHR23313:SF0">
    <property type="entry name" value="TESTIS-EXPRESSED PROTEIN 9"/>
    <property type="match status" value="1"/>
</dbReference>
<keyword evidence="2" id="KW-1185">Reference proteome</keyword>
<organism evidence="2 3">
    <name type="scientific">Ceratosolen solmsi marchali</name>
    <dbReference type="NCBI Taxonomy" id="326594"/>
    <lineage>
        <taxon>Eukaryota</taxon>
        <taxon>Metazoa</taxon>
        <taxon>Ecdysozoa</taxon>
        <taxon>Arthropoda</taxon>
        <taxon>Hexapoda</taxon>
        <taxon>Insecta</taxon>
        <taxon>Pterygota</taxon>
        <taxon>Neoptera</taxon>
        <taxon>Endopterygota</taxon>
        <taxon>Hymenoptera</taxon>
        <taxon>Apocrita</taxon>
        <taxon>Proctotrupomorpha</taxon>
        <taxon>Chalcidoidea</taxon>
        <taxon>Agaonidae</taxon>
        <taxon>Agaoninae</taxon>
        <taxon>Ceratosolen</taxon>
    </lineage>
</organism>
<dbReference type="Proteomes" id="UP000695007">
    <property type="component" value="Unplaced"/>
</dbReference>
<protein>
    <submittedName>
        <fullName evidence="3">Testis-expressed sequence 9 protein</fullName>
    </submittedName>
</protein>
<dbReference type="AlphaFoldDB" id="A0AAJ6YYA8"/>